<dbReference type="Pfam" id="PF20152">
    <property type="entry name" value="DUF6534"/>
    <property type="match status" value="1"/>
</dbReference>
<organism evidence="4 5">
    <name type="scientific">Lentinula edodes</name>
    <name type="common">Shiitake mushroom</name>
    <name type="synonym">Lentinus edodes</name>
    <dbReference type="NCBI Taxonomy" id="5353"/>
    <lineage>
        <taxon>Eukaryota</taxon>
        <taxon>Fungi</taxon>
        <taxon>Dikarya</taxon>
        <taxon>Basidiomycota</taxon>
        <taxon>Agaricomycotina</taxon>
        <taxon>Agaricomycetes</taxon>
        <taxon>Agaricomycetidae</taxon>
        <taxon>Agaricales</taxon>
        <taxon>Marasmiineae</taxon>
        <taxon>Omphalotaceae</taxon>
        <taxon>Lentinula</taxon>
    </lineage>
</organism>
<accession>A0A1Q3E978</accession>
<reference evidence="4 5" key="1">
    <citation type="submission" date="2016-08" db="EMBL/GenBank/DDBJ databases">
        <authorList>
            <consortium name="Lentinula edodes genome sequencing consortium"/>
            <person name="Sakamoto Y."/>
            <person name="Nakade K."/>
            <person name="Sato S."/>
            <person name="Yoshida Y."/>
            <person name="Miyazaki K."/>
            <person name="Natsume S."/>
            <person name="Konno N."/>
        </authorList>
    </citation>
    <scope>NUCLEOTIDE SEQUENCE [LARGE SCALE GENOMIC DNA]</scope>
    <source>
        <strain evidence="4 5">NBRC 111202</strain>
    </source>
</reference>
<evidence type="ECO:0000259" key="3">
    <source>
        <dbReference type="Pfam" id="PF20152"/>
    </source>
</evidence>
<dbReference type="PANTHER" id="PTHR40465">
    <property type="entry name" value="CHROMOSOME 1, WHOLE GENOME SHOTGUN SEQUENCE"/>
    <property type="match status" value="1"/>
</dbReference>
<evidence type="ECO:0000256" key="1">
    <source>
        <dbReference type="SAM" id="MobiDB-lite"/>
    </source>
</evidence>
<feature type="domain" description="DUF6534" evidence="3">
    <location>
        <begin position="90"/>
        <end position="165"/>
    </location>
</feature>
<keyword evidence="2" id="KW-1133">Transmembrane helix</keyword>
<dbReference type="AlphaFoldDB" id="A0A1Q3E978"/>
<sequence>MSLDSDFLRSTLGSAFAGCMVAVGLSAVLGFQVFLYFRIFPSDALRYKVLVGWIWVLDVVHTVLLCTTMWRYLIVNFGNMAAVNELFPTTAAEISITAITTLTVNGTREIVDATLVFTINDGFLSCVVAIATVCLAMNNNVYLGIYYTISKFYSNSVLATLNLRNWYRHRYAHPVGLSLMRPLTSDGQTVHHGGHSPLPDHSSSPSKHAYPNKINGTVVEVHMQRQVEYDISNLITNDAQANTEN</sequence>
<feature type="compositionally biased region" description="Low complexity" evidence="1">
    <location>
        <begin position="195"/>
        <end position="208"/>
    </location>
</feature>
<keyword evidence="5" id="KW-1185">Reference proteome</keyword>
<protein>
    <recommendedName>
        <fullName evidence="3">DUF6534 domain-containing protein</fullName>
    </recommendedName>
</protein>
<dbReference type="PANTHER" id="PTHR40465:SF1">
    <property type="entry name" value="DUF6534 DOMAIN-CONTAINING PROTEIN"/>
    <property type="match status" value="1"/>
</dbReference>
<feature type="transmembrane region" description="Helical" evidence="2">
    <location>
        <begin position="122"/>
        <end position="143"/>
    </location>
</feature>
<proteinExistence type="predicted"/>
<feature type="transmembrane region" description="Helical" evidence="2">
    <location>
        <begin position="12"/>
        <end position="37"/>
    </location>
</feature>
<dbReference type="Proteomes" id="UP000188533">
    <property type="component" value="Unassembled WGS sequence"/>
</dbReference>
<reference evidence="4 5" key="2">
    <citation type="submission" date="2017-02" db="EMBL/GenBank/DDBJ databases">
        <title>A genome survey and senescence transcriptome analysis in Lentinula edodes.</title>
        <authorList>
            <person name="Sakamoto Y."/>
            <person name="Nakade K."/>
            <person name="Sato S."/>
            <person name="Yoshida Y."/>
            <person name="Miyazaki K."/>
            <person name="Natsume S."/>
            <person name="Konno N."/>
        </authorList>
    </citation>
    <scope>NUCLEOTIDE SEQUENCE [LARGE SCALE GENOMIC DNA]</scope>
    <source>
        <strain evidence="4 5">NBRC 111202</strain>
    </source>
</reference>
<evidence type="ECO:0000313" key="5">
    <source>
        <dbReference type="Proteomes" id="UP000188533"/>
    </source>
</evidence>
<name>A0A1Q3E978_LENED</name>
<feature type="transmembrane region" description="Helical" evidence="2">
    <location>
        <begin position="49"/>
        <end position="70"/>
    </location>
</feature>
<dbReference type="InterPro" id="IPR045339">
    <property type="entry name" value="DUF6534"/>
</dbReference>
<keyword evidence="2" id="KW-0472">Membrane</keyword>
<evidence type="ECO:0000256" key="2">
    <source>
        <dbReference type="SAM" id="Phobius"/>
    </source>
</evidence>
<comment type="caution">
    <text evidence="4">The sequence shown here is derived from an EMBL/GenBank/DDBJ whole genome shotgun (WGS) entry which is preliminary data.</text>
</comment>
<feature type="region of interest" description="Disordered" evidence="1">
    <location>
        <begin position="188"/>
        <end position="209"/>
    </location>
</feature>
<keyword evidence="2" id="KW-0812">Transmembrane</keyword>
<dbReference type="EMBL" id="BDGU01000152">
    <property type="protein sequence ID" value="GAW03772.1"/>
    <property type="molecule type" value="Genomic_DNA"/>
</dbReference>
<evidence type="ECO:0000313" key="4">
    <source>
        <dbReference type="EMBL" id="GAW03772.1"/>
    </source>
</evidence>
<gene>
    <name evidence="4" type="ORF">LENED_005520</name>
</gene>